<evidence type="ECO:0000256" key="6">
    <source>
        <dbReference type="ARBA" id="ARBA00022692"/>
    </source>
</evidence>
<keyword evidence="6 9" id="KW-0812">Transmembrane</keyword>
<accession>A0A917LJM0</accession>
<evidence type="ECO:0000256" key="1">
    <source>
        <dbReference type="ARBA" id="ARBA00004651"/>
    </source>
</evidence>
<dbReference type="Proteomes" id="UP000616608">
    <property type="component" value="Unassembled WGS sequence"/>
</dbReference>
<dbReference type="InterPro" id="IPR004485">
    <property type="entry name" value="Cobalamin_biosynth_CobD/CbiB"/>
</dbReference>
<dbReference type="HAMAP" id="MF_00024">
    <property type="entry name" value="CobD_CbiB"/>
    <property type="match status" value="1"/>
</dbReference>
<dbReference type="EMBL" id="BMJT01000011">
    <property type="protein sequence ID" value="GGG31547.1"/>
    <property type="molecule type" value="Genomic_DNA"/>
</dbReference>
<dbReference type="AlphaFoldDB" id="A0A917LJM0"/>
<evidence type="ECO:0000256" key="9">
    <source>
        <dbReference type="HAMAP-Rule" id="MF_00024"/>
    </source>
</evidence>
<protein>
    <recommendedName>
        <fullName evidence="9">Cobalamin biosynthesis protein CobD</fullName>
    </recommendedName>
</protein>
<dbReference type="PANTHER" id="PTHR34308">
    <property type="entry name" value="COBALAMIN BIOSYNTHESIS PROTEIN CBIB"/>
    <property type="match status" value="1"/>
</dbReference>
<comment type="caution">
    <text evidence="10">The sequence shown here is derived from an EMBL/GenBank/DDBJ whole genome shotgun (WGS) entry which is preliminary data.</text>
</comment>
<evidence type="ECO:0000256" key="4">
    <source>
        <dbReference type="ARBA" id="ARBA00022475"/>
    </source>
</evidence>
<dbReference type="GO" id="GO:0015420">
    <property type="term" value="F:ABC-type vitamin B12 transporter activity"/>
    <property type="evidence" value="ECO:0007669"/>
    <property type="project" value="UniProtKB-UniRule"/>
</dbReference>
<comment type="caution">
    <text evidence="9">Lacks conserved residue(s) required for the propagation of feature annotation.</text>
</comment>
<name>A0A917LJM0_9BACI</name>
<evidence type="ECO:0000313" key="11">
    <source>
        <dbReference type="Proteomes" id="UP000616608"/>
    </source>
</evidence>
<evidence type="ECO:0000256" key="2">
    <source>
        <dbReference type="ARBA" id="ARBA00004953"/>
    </source>
</evidence>
<comment type="function">
    <text evidence="9">Converts cobyric acid to cobinamide by the addition of aminopropanol on the F carboxylic group.</text>
</comment>
<reference evidence="10" key="2">
    <citation type="submission" date="2020-09" db="EMBL/GenBank/DDBJ databases">
        <authorList>
            <person name="Sun Q."/>
            <person name="Zhou Y."/>
        </authorList>
    </citation>
    <scope>NUCLEOTIDE SEQUENCE</scope>
    <source>
        <strain evidence="10">CGMCC 1.15760</strain>
    </source>
</reference>
<dbReference type="NCBIfam" id="TIGR00380">
    <property type="entry name" value="cobal_cbiB"/>
    <property type="match status" value="1"/>
</dbReference>
<reference evidence="10" key="1">
    <citation type="journal article" date="2014" name="Int. J. Syst. Evol. Microbiol.">
        <title>Complete genome sequence of Corynebacterium casei LMG S-19264T (=DSM 44701T), isolated from a smear-ripened cheese.</title>
        <authorList>
            <consortium name="US DOE Joint Genome Institute (JGI-PGF)"/>
            <person name="Walter F."/>
            <person name="Albersmeier A."/>
            <person name="Kalinowski J."/>
            <person name="Ruckert C."/>
        </authorList>
    </citation>
    <scope>NUCLEOTIDE SEQUENCE</scope>
    <source>
        <strain evidence="10">CGMCC 1.15760</strain>
    </source>
</reference>
<feature type="transmembrane region" description="Helical" evidence="9">
    <location>
        <begin position="295"/>
        <end position="313"/>
    </location>
</feature>
<comment type="subcellular location">
    <subcellularLocation>
        <location evidence="1 9">Cell membrane</location>
        <topology evidence="1 9">Multi-pass membrane protein</topology>
    </subcellularLocation>
</comment>
<dbReference type="RefSeq" id="WP_188615662.1">
    <property type="nucleotide sequence ID" value="NZ_BMJT01000011.1"/>
</dbReference>
<feature type="transmembrane region" description="Helical" evidence="9">
    <location>
        <begin position="46"/>
        <end position="66"/>
    </location>
</feature>
<dbReference type="GO" id="GO:0005886">
    <property type="term" value="C:plasma membrane"/>
    <property type="evidence" value="ECO:0007669"/>
    <property type="project" value="UniProtKB-SubCell"/>
</dbReference>
<keyword evidence="11" id="KW-1185">Reference proteome</keyword>
<comment type="pathway">
    <text evidence="2 9">Cofactor biosynthesis; adenosylcobalamin biosynthesis.</text>
</comment>
<comment type="similarity">
    <text evidence="3 9">Belongs to the CobD/CbiB family.</text>
</comment>
<organism evidence="10 11">
    <name type="scientific">Lysinibacillus alkalisoli</name>
    <dbReference type="NCBI Taxonomy" id="1911548"/>
    <lineage>
        <taxon>Bacteria</taxon>
        <taxon>Bacillati</taxon>
        <taxon>Bacillota</taxon>
        <taxon>Bacilli</taxon>
        <taxon>Bacillales</taxon>
        <taxon>Bacillaceae</taxon>
        <taxon>Lysinibacillus</taxon>
    </lineage>
</organism>
<dbReference type="GO" id="GO:0009236">
    <property type="term" value="P:cobalamin biosynthetic process"/>
    <property type="evidence" value="ECO:0007669"/>
    <property type="project" value="UniProtKB-UniRule"/>
</dbReference>
<dbReference type="PANTHER" id="PTHR34308:SF1">
    <property type="entry name" value="COBALAMIN BIOSYNTHESIS PROTEIN CBIB"/>
    <property type="match status" value="1"/>
</dbReference>
<keyword evidence="8 9" id="KW-0472">Membrane</keyword>
<dbReference type="Pfam" id="PF03186">
    <property type="entry name" value="CobD_Cbib"/>
    <property type="match status" value="1"/>
</dbReference>
<keyword evidence="5 9" id="KW-0169">Cobalamin biosynthesis</keyword>
<evidence type="ECO:0000256" key="8">
    <source>
        <dbReference type="ARBA" id="ARBA00023136"/>
    </source>
</evidence>
<keyword evidence="4 9" id="KW-1003">Cell membrane</keyword>
<gene>
    <name evidence="9" type="primary">cobD</name>
    <name evidence="10" type="ORF">GCM10007425_27710</name>
</gene>
<proteinExistence type="inferred from homology"/>
<evidence type="ECO:0000313" key="10">
    <source>
        <dbReference type="EMBL" id="GGG31547.1"/>
    </source>
</evidence>
<evidence type="ECO:0000256" key="5">
    <source>
        <dbReference type="ARBA" id="ARBA00022573"/>
    </source>
</evidence>
<keyword evidence="7 9" id="KW-1133">Transmembrane helix</keyword>
<feature type="transmembrane region" description="Helical" evidence="9">
    <location>
        <begin position="72"/>
        <end position="91"/>
    </location>
</feature>
<sequence>MIAVILGFFIDVIVGDPKSLPHPVRWIGSFIHYLTKRLNKGVYRRVKGAIASVLTIVVTGGVVAAIVSVSYLWHPLVGIFVEALLIGIGLAQKSLKQAALQVYVPLVNADVEEARHKLSWIVGRDTMHLEEPEIVRGVVETVSENTSDGVTAPLFYGFLFGATGLWCYKAINTLDSMIGYQNEKYASFGYFAAKLDDVANWIPSRITGLCLLLCTYNESGYSLPKRLRLWQRDAKKHPSPNGGYLEAATALQLGIQLGGVNHYEGVKSYRAIMGEKQRELTPQDIKKTIRQMHQASVAILIIGSMTGGILYYVT</sequence>
<evidence type="ECO:0000256" key="7">
    <source>
        <dbReference type="ARBA" id="ARBA00022989"/>
    </source>
</evidence>
<evidence type="ECO:0000256" key="3">
    <source>
        <dbReference type="ARBA" id="ARBA00006263"/>
    </source>
</evidence>
<dbReference type="GO" id="GO:0048472">
    <property type="term" value="F:threonine-phosphate decarboxylase activity"/>
    <property type="evidence" value="ECO:0007669"/>
    <property type="project" value="InterPro"/>
</dbReference>